<dbReference type="KEGG" id="lua:D4A81_09740"/>
<accession>A0A385Q1E1</accession>
<sequence length="540" mass="62149">MEQNKEKNRSTTIRKKLSFCDIIKGINHQSRSMRSKLMIYLCCLVLAGTGILLVMLVASGVFSESGRQIGQNLQVHLQNQKRDIKERMDLFITNGMDLSKRLTTYMERDVLTYPYNIKELENDEKGLRTMQENMYMLLEGKLHVTRASGVYAVFDTTVNTSAPNAECSRSGVYLRLANVSGNVLEDDVFLFRGNPNVAMQNKIQIHNRWNMEFNTEDMYWFNDQISTANTNPTTEEYLWINRQHLKDTWENSIFLSVPVIGSEGERYGICGLEISGLLFRLSYPKFESKYGDMVTIIAPVDQDRLLFSEGLSGSQGNSYINENDDLFIDTGKIYNVYFNSQGKYVGVQQTIEGAFDPQGRQWAIAVLVSYGSFEAQERYEKVMMIAILMVFSIVMFIISFIISRQFVKPIEKGIENLKADDFYKNDSRTGIAEIDILAEFLKSKEEKYKSMGAVPSEIEEMFDRFIKNSKDLTVSERNILEYYVNGHEIAELPDLLCISLNTVRKHNRNIYTKLEVNSKDELQIYIDLLVRCGRINEILK</sequence>
<evidence type="ECO:0000313" key="1">
    <source>
        <dbReference type="EMBL" id="AYB00191.1"/>
    </source>
</evidence>
<dbReference type="InterPro" id="IPR036388">
    <property type="entry name" value="WH-like_DNA-bd_sf"/>
</dbReference>
<gene>
    <name evidence="1" type="ORF">D4A81_09740</name>
</gene>
<dbReference type="Gene3D" id="1.10.10.10">
    <property type="entry name" value="Winged helix-like DNA-binding domain superfamily/Winged helix DNA-binding domain"/>
    <property type="match status" value="1"/>
</dbReference>
<reference evidence="1 2" key="1">
    <citation type="submission" date="2018-09" db="EMBL/GenBank/DDBJ databases">
        <title>Genome sequencing of Lachnoanaerobaculum umeaense DSM 23576.</title>
        <authorList>
            <person name="Kook J.-K."/>
            <person name="Park S.-N."/>
            <person name="Lim Y.K."/>
        </authorList>
    </citation>
    <scope>NUCLEOTIDE SEQUENCE [LARGE SCALE GENOMIC DNA]</scope>
    <source>
        <strain evidence="2">DSM 23576 \ CCUG 58757</strain>
    </source>
</reference>
<dbReference type="RefSeq" id="WP_111524820.1">
    <property type="nucleotide sequence ID" value="NZ_CP032364.1"/>
</dbReference>
<dbReference type="Proteomes" id="UP000265562">
    <property type="component" value="Chromosome"/>
</dbReference>
<dbReference type="SMART" id="SM00421">
    <property type="entry name" value="HTH_LUXR"/>
    <property type="match status" value="1"/>
</dbReference>
<organism evidence="1 2">
    <name type="scientific">Lachnoanaerobaculum umeaense</name>
    <dbReference type="NCBI Taxonomy" id="617123"/>
    <lineage>
        <taxon>Bacteria</taxon>
        <taxon>Bacillati</taxon>
        <taxon>Bacillota</taxon>
        <taxon>Clostridia</taxon>
        <taxon>Lachnospirales</taxon>
        <taxon>Lachnospiraceae</taxon>
        <taxon>Lachnoanaerobaculum</taxon>
    </lineage>
</organism>
<dbReference type="OrthoDB" id="9789465at2"/>
<dbReference type="AlphaFoldDB" id="A0A385Q1E1"/>
<dbReference type="GO" id="GO:0006355">
    <property type="term" value="P:regulation of DNA-templated transcription"/>
    <property type="evidence" value="ECO:0007669"/>
    <property type="project" value="InterPro"/>
</dbReference>
<name>A0A385Q1E1_9FIRM</name>
<dbReference type="EMBL" id="CP032364">
    <property type="protein sequence ID" value="AYB00191.1"/>
    <property type="molecule type" value="Genomic_DNA"/>
</dbReference>
<proteinExistence type="predicted"/>
<dbReference type="GO" id="GO:0003677">
    <property type="term" value="F:DNA binding"/>
    <property type="evidence" value="ECO:0007669"/>
    <property type="project" value="InterPro"/>
</dbReference>
<evidence type="ECO:0000313" key="2">
    <source>
        <dbReference type="Proteomes" id="UP000265562"/>
    </source>
</evidence>
<dbReference type="InterPro" id="IPR016032">
    <property type="entry name" value="Sig_transdc_resp-reg_C-effctor"/>
</dbReference>
<protein>
    <submittedName>
        <fullName evidence="1">LuxR family transcriptional regulator</fullName>
    </submittedName>
</protein>
<dbReference type="SUPFAM" id="SSF46894">
    <property type="entry name" value="C-terminal effector domain of the bipartite response regulators"/>
    <property type="match status" value="1"/>
</dbReference>
<keyword evidence="2" id="KW-1185">Reference proteome</keyword>
<dbReference type="InterPro" id="IPR000792">
    <property type="entry name" value="Tscrpt_reg_LuxR_C"/>
</dbReference>
<dbReference type="Pfam" id="PF00196">
    <property type="entry name" value="GerE"/>
    <property type="match status" value="1"/>
</dbReference>